<evidence type="ECO:0000256" key="2">
    <source>
        <dbReference type="ARBA" id="ARBA00004749"/>
    </source>
</evidence>
<dbReference type="InterPro" id="IPR002938">
    <property type="entry name" value="FAD-bd"/>
</dbReference>
<dbReference type="Pfam" id="PF01494">
    <property type="entry name" value="FAD_binding_3"/>
    <property type="match status" value="1"/>
</dbReference>
<dbReference type="InterPro" id="IPR010971">
    <property type="entry name" value="UbiH/COQ6"/>
</dbReference>
<dbReference type="GO" id="GO:0004497">
    <property type="term" value="F:monooxygenase activity"/>
    <property type="evidence" value="ECO:0007669"/>
    <property type="project" value="UniProtKB-KW"/>
</dbReference>
<evidence type="ECO:0000256" key="6">
    <source>
        <dbReference type="ARBA" id="ARBA00023002"/>
    </source>
</evidence>
<dbReference type="UniPathway" id="UPA00232"/>
<dbReference type="PRINTS" id="PR00420">
    <property type="entry name" value="RNGMNOXGNASE"/>
</dbReference>
<accession>A0A1C1YSV2</accession>
<comment type="similarity">
    <text evidence="3">Belongs to the UbiH/COQ6 family.</text>
</comment>
<reference evidence="9 10" key="1">
    <citation type="submission" date="2015-12" db="EMBL/GenBank/DDBJ databases">
        <authorList>
            <person name="Shamseldin A."/>
            <person name="Moawad H."/>
            <person name="Abd El-Rahim W.M."/>
            <person name="Sadowsky M.J."/>
        </authorList>
    </citation>
    <scope>NUCLEOTIDE SEQUENCE [LARGE SCALE GENOMIC DNA]</scope>
    <source>
        <strain evidence="9 10">JC234</strain>
    </source>
</reference>
<keyword evidence="5" id="KW-0274">FAD</keyword>
<organism evidence="9 10">
    <name type="scientific">Hoeflea olei</name>
    <dbReference type="NCBI Taxonomy" id="1480615"/>
    <lineage>
        <taxon>Bacteria</taxon>
        <taxon>Pseudomonadati</taxon>
        <taxon>Pseudomonadota</taxon>
        <taxon>Alphaproteobacteria</taxon>
        <taxon>Hyphomicrobiales</taxon>
        <taxon>Rhizobiaceae</taxon>
        <taxon>Hoeflea</taxon>
    </lineage>
</organism>
<dbReference type="EMBL" id="LQZT01000034">
    <property type="protein sequence ID" value="OCW56526.1"/>
    <property type="molecule type" value="Genomic_DNA"/>
</dbReference>
<evidence type="ECO:0000256" key="5">
    <source>
        <dbReference type="ARBA" id="ARBA00022827"/>
    </source>
</evidence>
<sequence>MHEHFDIAVVGGGLAGSVAALAAAAEGWRVAFIAPQPPRQDGRTTALLSESVDYLGTLGLWDEVKPKSAPLRTMRILDGTTRLLRSRPVSFRSSDIGLEAFGYNIPNQPLFDALQAATAASPLITRFESPLESATQTDSAIELVLADGARLSAFAAMAADGRNSKLRTEMGIKVRTWSYPQTALVLNFRHSLPHGDTSTEFHTEEGPFTTVPLPGNRSSLVWAVRPDRVDSILSMPRDMLNREVETRMSSILGKVEIDTDVQAWPLSSLIASRFGAGRVMLVGETGHGFPPIGAQGLNLGLRDIMEAIEVLKDAGGPQQAPRAVSAFNRKRLPDIASRTASVDLLNRALMSSFLPVQVLRVGGLAALSSIPPLRNIIMREGMTPGWRRDLFRWRRETPASGEQVGR</sequence>
<keyword evidence="7" id="KW-0503">Monooxygenase</keyword>
<dbReference type="InterPro" id="IPR036188">
    <property type="entry name" value="FAD/NAD-bd_sf"/>
</dbReference>
<dbReference type="NCBIfam" id="NF005691">
    <property type="entry name" value="PRK07494.1"/>
    <property type="match status" value="1"/>
</dbReference>
<evidence type="ECO:0000256" key="4">
    <source>
        <dbReference type="ARBA" id="ARBA00022630"/>
    </source>
</evidence>
<comment type="pathway">
    <text evidence="2">Cofactor biosynthesis; ubiquinone biosynthesis.</text>
</comment>
<dbReference type="NCBIfam" id="TIGR01988">
    <property type="entry name" value="Ubi-OHases"/>
    <property type="match status" value="1"/>
</dbReference>
<dbReference type="PANTHER" id="PTHR43876:SF7">
    <property type="entry name" value="UBIQUINONE BIOSYNTHESIS MONOOXYGENASE COQ6, MITOCHONDRIAL"/>
    <property type="match status" value="1"/>
</dbReference>
<protein>
    <submittedName>
        <fullName evidence="9">2-octaprenyl-6-methoxyphenyl hydroxylase</fullName>
    </submittedName>
</protein>
<evidence type="ECO:0000313" key="10">
    <source>
        <dbReference type="Proteomes" id="UP000094795"/>
    </source>
</evidence>
<dbReference type="STRING" id="1480615.AWJ14_16385"/>
<keyword evidence="6" id="KW-0560">Oxidoreductase</keyword>
<keyword evidence="4" id="KW-0285">Flavoprotein</keyword>
<dbReference type="GO" id="GO:0006744">
    <property type="term" value="P:ubiquinone biosynthetic process"/>
    <property type="evidence" value="ECO:0007669"/>
    <property type="project" value="UniProtKB-UniPathway"/>
</dbReference>
<dbReference type="RefSeq" id="WP_066180866.1">
    <property type="nucleotide sequence ID" value="NZ_LQZT01000034.1"/>
</dbReference>
<dbReference type="SUPFAM" id="SSF51905">
    <property type="entry name" value="FAD/NAD(P)-binding domain"/>
    <property type="match status" value="1"/>
</dbReference>
<evidence type="ECO:0000256" key="3">
    <source>
        <dbReference type="ARBA" id="ARBA00005349"/>
    </source>
</evidence>
<gene>
    <name evidence="9" type="ORF">AWJ14_16385</name>
</gene>
<evidence type="ECO:0000256" key="7">
    <source>
        <dbReference type="ARBA" id="ARBA00023033"/>
    </source>
</evidence>
<evidence type="ECO:0000259" key="8">
    <source>
        <dbReference type="Pfam" id="PF01494"/>
    </source>
</evidence>
<dbReference type="OrthoDB" id="9796623at2"/>
<dbReference type="GO" id="GO:0071949">
    <property type="term" value="F:FAD binding"/>
    <property type="evidence" value="ECO:0007669"/>
    <property type="project" value="InterPro"/>
</dbReference>
<dbReference type="AlphaFoldDB" id="A0A1C1YSV2"/>
<name>A0A1C1YSV2_9HYPH</name>
<comment type="cofactor">
    <cofactor evidence="1">
        <name>FAD</name>
        <dbReference type="ChEBI" id="CHEBI:57692"/>
    </cofactor>
</comment>
<dbReference type="GO" id="GO:0016705">
    <property type="term" value="F:oxidoreductase activity, acting on paired donors, with incorporation or reduction of molecular oxygen"/>
    <property type="evidence" value="ECO:0007669"/>
    <property type="project" value="InterPro"/>
</dbReference>
<dbReference type="PANTHER" id="PTHR43876">
    <property type="entry name" value="UBIQUINONE BIOSYNTHESIS MONOOXYGENASE COQ6, MITOCHONDRIAL"/>
    <property type="match status" value="1"/>
</dbReference>
<dbReference type="Proteomes" id="UP000094795">
    <property type="component" value="Unassembled WGS sequence"/>
</dbReference>
<feature type="domain" description="FAD-binding" evidence="8">
    <location>
        <begin position="6"/>
        <end position="313"/>
    </location>
</feature>
<evidence type="ECO:0000313" key="9">
    <source>
        <dbReference type="EMBL" id="OCW56526.1"/>
    </source>
</evidence>
<keyword evidence="10" id="KW-1185">Reference proteome</keyword>
<dbReference type="Gene3D" id="3.50.50.60">
    <property type="entry name" value="FAD/NAD(P)-binding domain"/>
    <property type="match status" value="2"/>
</dbReference>
<dbReference type="InterPro" id="IPR051205">
    <property type="entry name" value="UbiH/COQ6_monooxygenase"/>
</dbReference>
<comment type="caution">
    <text evidence="9">The sequence shown here is derived from an EMBL/GenBank/DDBJ whole genome shotgun (WGS) entry which is preliminary data.</text>
</comment>
<proteinExistence type="inferred from homology"/>
<evidence type="ECO:0000256" key="1">
    <source>
        <dbReference type="ARBA" id="ARBA00001974"/>
    </source>
</evidence>